<feature type="active site" description="Nucleophile" evidence="8">
    <location>
        <position position="265"/>
    </location>
</feature>
<dbReference type="OrthoDB" id="5193947at2"/>
<comment type="caution">
    <text evidence="12">The sequence shown here is derived from an EMBL/GenBank/DDBJ whole genome shotgun (WGS) entry which is preliminary data.</text>
</comment>
<dbReference type="PANTHER" id="PTHR43750:SF3">
    <property type="entry name" value="UDP-GLUCOSE 6-DEHYDROGENASE TUAD"/>
    <property type="match status" value="1"/>
</dbReference>
<dbReference type="SMART" id="SM00984">
    <property type="entry name" value="UDPG_MGDP_dh_C"/>
    <property type="match status" value="1"/>
</dbReference>
<accession>W9GLF7</accession>
<dbReference type="InterPro" id="IPR008927">
    <property type="entry name" value="6-PGluconate_DH-like_C_sf"/>
</dbReference>
<evidence type="ECO:0000256" key="1">
    <source>
        <dbReference type="ARBA" id="ARBA00004701"/>
    </source>
</evidence>
<evidence type="ECO:0000256" key="5">
    <source>
        <dbReference type="ARBA" id="ARBA00023027"/>
    </source>
</evidence>
<feature type="binding site" evidence="10">
    <location>
        <position position="36"/>
    </location>
    <ligand>
        <name>NAD(+)</name>
        <dbReference type="ChEBI" id="CHEBI:57540"/>
    </ligand>
</feature>
<protein>
    <recommendedName>
        <fullName evidence="3 7">UDP-glucose 6-dehydrogenase</fullName>
        <ecNumber evidence="3 7">1.1.1.22</ecNumber>
    </recommendedName>
</protein>
<dbReference type="InterPro" id="IPR036291">
    <property type="entry name" value="NAD(P)-bd_dom_sf"/>
</dbReference>
<feature type="binding site" evidence="9">
    <location>
        <position position="262"/>
    </location>
    <ligand>
        <name>substrate</name>
    </ligand>
</feature>
<dbReference type="Pfam" id="PF03720">
    <property type="entry name" value="UDPG_MGDP_dh_C"/>
    <property type="match status" value="1"/>
</dbReference>
<dbReference type="AlphaFoldDB" id="W9GLF7"/>
<dbReference type="UniPathway" id="UPA00038">
    <property type="reaction ID" value="UER00491"/>
</dbReference>
<feature type="binding site" evidence="10">
    <location>
        <position position="335"/>
    </location>
    <ligand>
        <name>NAD(+)</name>
        <dbReference type="ChEBI" id="CHEBI:57540"/>
    </ligand>
</feature>
<evidence type="ECO:0000313" key="12">
    <source>
        <dbReference type="EMBL" id="EWT05653.1"/>
    </source>
</evidence>
<proteinExistence type="inferred from homology"/>
<evidence type="ECO:0000313" key="13">
    <source>
        <dbReference type="Proteomes" id="UP000019494"/>
    </source>
</evidence>
<feature type="binding site" evidence="9">
    <location>
        <position position="209"/>
    </location>
    <ligand>
        <name>substrate</name>
    </ligand>
</feature>
<dbReference type="PANTHER" id="PTHR43750">
    <property type="entry name" value="UDP-GLUCOSE 6-DEHYDROGENASE TUAD"/>
    <property type="match status" value="1"/>
</dbReference>
<comment type="pathway">
    <text evidence="1">Nucleotide-sugar biosynthesis; UDP-alpha-D-glucuronate biosynthesis; UDP-alpha-D-glucuronate from UDP-alpha-D-glucose: step 1/1.</text>
</comment>
<dbReference type="PATRIC" id="fig|584657.3.peg.2454"/>
<evidence type="ECO:0000256" key="7">
    <source>
        <dbReference type="PIRNR" id="PIRNR000124"/>
    </source>
</evidence>
<feature type="binding site" evidence="10">
    <location>
        <position position="86"/>
    </location>
    <ligand>
        <name>NAD(+)</name>
        <dbReference type="ChEBI" id="CHEBI:57540"/>
    </ligand>
</feature>
<dbReference type="InterPro" id="IPR014027">
    <property type="entry name" value="UDP-Glc/GDP-Man_DH_C"/>
</dbReference>
<feature type="domain" description="UDP-glucose/GDP-mannose dehydrogenase C-terminal" evidence="11">
    <location>
        <begin position="321"/>
        <end position="422"/>
    </location>
</feature>
<gene>
    <name evidence="12" type="ORF">N864_03130</name>
</gene>
<evidence type="ECO:0000256" key="8">
    <source>
        <dbReference type="PIRSR" id="PIRSR500134-1"/>
    </source>
</evidence>
<evidence type="ECO:0000256" key="10">
    <source>
        <dbReference type="PIRSR" id="PIRSR500134-3"/>
    </source>
</evidence>
<keyword evidence="13" id="KW-1185">Reference proteome</keyword>
<dbReference type="InterPro" id="IPR036220">
    <property type="entry name" value="UDP-Glc/GDP-Man_DH_C_sf"/>
</dbReference>
<dbReference type="Proteomes" id="UP000019494">
    <property type="component" value="Unassembled WGS sequence"/>
</dbReference>
<evidence type="ECO:0000256" key="2">
    <source>
        <dbReference type="ARBA" id="ARBA00006601"/>
    </source>
</evidence>
<dbReference type="SUPFAM" id="SSF52413">
    <property type="entry name" value="UDP-glucose/GDP-mannose dehydrogenase C-terminal domain"/>
    <property type="match status" value="1"/>
</dbReference>
<dbReference type="PIRSF" id="PIRSF000124">
    <property type="entry name" value="UDPglc_GDPman_dh"/>
    <property type="match status" value="1"/>
</dbReference>
<organism evidence="12 13">
    <name type="scientific">Intrasporangium chromatireducens Q5-1</name>
    <dbReference type="NCBI Taxonomy" id="584657"/>
    <lineage>
        <taxon>Bacteria</taxon>
        <taxon>Bacillati</taxon>
        <taxon>Actinomycetota</taxon>
        <taxon>Actinomycetes</taxon>
        <taxon>Micrococcales</taxon>
        <taxon>Intrasporangiaceae</taxon>
        <taxon>Intrasporangium</taxon>
    </lineage>
</organism>
<evidence type="ECO:0000256" key="9">
    <source>
        <dbReference type="PIRSR" id="PIRSR500134-2"/>
    </source>
</evidence>
<dbReference type="Pfam" id="PF03721">
    <property type="entry name" value="UDPG_MGDP_dh_N"/>
    <property type="match status" value="1"/>
</dbReference>
<name>W9GLF7_9MICO</name>
<comment type="catalytic activity">
    <reaction evidence="6 7">
        <text>UDP-alpha-D-glucose + 2 NAD(+) + H2O = UDP-alpha-D-glucuronate + 2 NADH + 3 H(+)</text>
        <dbReference type="Rhea" id="RHEA:23596"/>
        <dbReference type="ChEBI" id="CHEBI:15377"/>
        <dbReference type="ChEBI" id="CHEBI:15378"/>
        <dbReference type="ChEBI" id="CHEBI:57540"/>
        <dbReference type="ChEBI" id="CHEBI:57945"/>
        <dbReference type="ChEBI" id="CHEBI:58052"/>
        <dbReference type="ChEBI" id="CHEBI:58885"/>
        <dbReference type="EC" id="1.1.1.22"/>
    </reaction>
</comment>
<dbReference type="InterPro" id="IPR014026">
    <property type="entry name" value="UDP-Glc/GDP-Man_DH_dimer"/>
</dbReference>
<dbReference type="PIRSF" id="PIRSF500134">
    <property type="entry name" value="UDPglc_DH_bac"/>
    <property type="match status" value="1"/>
</dbReference>
<dbReference type="SUPFAM" id="SSF51735">
    <property type="entry name" value="NAD(P)-binding Rossmann-fold domains"/>
    <property type="match status" value="1"/>
</dbReference>
<evidence type="ECO:0000256" key="6">
    <source>
        <dbReference type="ARBA" id="ARBA00047473"/>
    </source>
</evidence>
<reference evidence="13" key="1">
    <citation type="submission" date="2013-08" db="EMBL/GenBank/DDBJ databases">
        <title>Intrasporangium oryzae NRRL B-24470.</title>
        <authorList>
            <person name="Liu H."/>
            <person name="Wang G."/>
        </authorList>
    </citation>
    <scope>NUCLEOTIDE SEQUENCE [LARGE SCALE GENOMIC DNA]</scope>
    <source>
        <strain evidence="13">Q5-1</strain>
    </source>
</reference>
<comment type="similarity">
    <text evidence="2 7">Belongs to the UDP-glucose/GDP-mannose dehydrogenase family.</text>
</comment>
<evidence type="ECO:0000256" key="3">
    <source>
        <dbReference type="ARBA" id="ARBA00012954"/>
    </source>
</evidence>
<dbReference type="EC" id="1.1.1.22" evidence="3 7"/>
<feature type="binding site" evidence="10">
    <location>
        <position position="122"/>
    </location>
    <ligand>
        <name>NAD(+)</name>
        <dbReference type="ChEBI" id="CHEBI:57540"/>
    </ligand>
</feature>
<dbReference type="SUPFAM" id="SSF48179">
    <property type="entry name" value="6-phosphogluconate dehydrogenase C-terminal domain-like"/>
    <property type="match status" value="1"/>
</dbReference>
<keyword evidence="5 7" id="KW-0520">NAD</keyword>
<dbReference type="EMBL" id="AWQS01000097">
    <property type="protein sequence ID" value="EWT05653.1"/>
    <property type="molecule type" value="Genomic_DNA"/>
</dbReference>
<feature type="binding site" evidence="9">
    <location>
        <begin position="254"/>
        <end position="258"/>
    </location>
    <ligand>
        <name>substrate</name>
    </ligand>
</feature>
<feature type="binding site" evidence="10">
    <location>
        <position position="31"/>
    </location>
    <ligand>
        <name>NAD(+)</name>
        <dbReference type="ChEBI" id="CHEBI:57540"/>
    </ligand>
</feature>
<dbReference type="RefSeq" id="WP_034717092.1">
    <property type="nucleotide sequence ID" value="NZ_AWQS01000097.1"/>
</dbReference>
<dbReference type="Gene3D" id="1.20.5.100">
    <property type="entry name" value="Cytochrome c1, transmembrane anchor, C-terminal"/>
    <property type="match status" value="1"/>
</dbReference>
<dbReference type="Pfam" id="PF00984">
    <property type="entry name" value="UDPG_MGDP_dh"/>
    <property type="match status" value="1"/>
</dbReference>
<feature type="binding site" evidence="10">
    <location>
        <position position="268"/>
    </location>
    <ligand>
        <name>NAD(+)</name>
        <dbReference type="ChEBI" id="CHEBI:57540"/>
    </ligand>
</feature>
<evidence type="ECO:0000256" key="4">
    <source>
        <dbReference type="ARBA" id="ARBA00023002"/>
    </source>
</evidence>
<keyword evidence="4 7" id="KW-0560">Oxidoreductase</keyword>
<dbReference type="GO" id="GO:0051287">
    <property type="term" value="F:NAD binding"/>
    <property type="evidence" value="ECO:0007669"/>
    <property type="project" value="InterPro"/>
</dbReference>
<dbReference type="InterPro" id="IPR028357">
    <property type="entry name" value="UDPglc_DH_bac"/>
</dbReference>
<dbReference type="InterPro" id="IPR017476">
    <property type="entry name" value="UDP-Glc/GDP-Man"/>
</dbReference>
<dbReference type="Gene3D" id="3.40.50.720">
    <property type="entry name" value="NAD(P)-binding Rossmann-like Domain"/>
    <property type="match status" value="2"/>
</dbReference>
<sequence length="440" mass="46894">MRKISVIGAGYLGAVHAAVLASEGHEVTAVDTDAARVSGLSACDPPFYEPGLAQLLTQVLRTGRLRFTTNVEEVAACDVHFICVGTPQRHGALAAETSYLFGAATALAGVMHPESLVVGKSTVPVGTAARLASILQETLERPVRLMWNPEFLREGFAIHDTRHPDRLVYGVAEGGAEEDVALLDEVYGAQLDNGVVRLVMDWATAELVKVAANSFLATKISFINAMAEICEAVGGDVVKLADAIGRDDRIGQRFLSSGLGFGGGCLPKDIRAFRARAEELGTAHTLDFLAAVDDVNTRRRARVVELALKACGGALEGRRVAVLGAAFKPESDDIRDSPALDVAQQVRRLGAHVAVHDPKAAASAKAVAPELSYADSVVGACAGADVVLHLTEWQEYLRLDPSDLVRLVRRPNVIDARNRLDAARWRAAGWNYQALGRPSA</sequence>
<feature type="binding site" evidence="9">
    <location>
        <begin position="151"/>
        <end position="154"/>
    </location>
    <ligand>
        <name>substrate</name>
    </ligand>
</feature>
<feature type="binding site" evidence="10">
    <location>
        <position position="154"/>
    </location>
    <ligand>
        <name>NAD(+)</name>
        <dbReference type="ChEBI" id="CHEBI:57540"/>
    </ligand>
</feature>
<dbReference type="GO" id="GO:0000271">
    <property type="term" value="P:polysaccharide biosynthetic process"/>
    <property type="evidence" value="ECO:0007669"/>
    <property type="project" value="InterPro"/>
</dbReference>
<dbReference type="GO" id="GO:0003979">
    <property type="term" value="F:UDP-glucose 6-dehydrogenase activity"/>
    <property type="evidence" value="ECO:0007669"/>
    <property type="project" value="UniProtKB-EC"/>
</dbReference>
<dbReference type="InterPro" id="IPR001732">
    <property type="entry name" value="UDP-Glc/GDP-Man_DH_N"/>
</dbReference>
<dbReference type="GO" id="GO:0006065">
    <property type="term" value="P:UDP-glucuronate biosynthetic process"/>
    <property type="evidence" value="ECO:0007669"/>
    <property type="project" value="UniProtKB-UniPathway"/>
</dbReference>
<feature type="binding site" evidence="9">
    <location>
        <position position="328"/>
    </location>
    <ligand>
        <name>substrate</name>
    </ligand>
</feature>
<evidence type="ECO:0000259" key="11">
    <source>
        <dbReference type="SMART" id="SM00984"/>
    </source>
</evidence>
<dbReference type="NCBIfam" id="TIGR03026">
    <property type="entry name" value="NDP-sugDHase"/>
    <property type="match status" value="1"/>
</dbReference>